<evidence type="ECO:0000256" key="1">
    <source>
        <dbReference type="SAM" id="MobiDB-lite"/>
    </source>
</evidence>
<organism evidence="2 3">
    <name type="scientific">Malus domestica</name>
    <name type="common">Apple</name>
    <name type="synonym">Pyrus malus</name>
    <dbReference type="NCBI Taxonomy" id="3750"/>
    <lineage>
        <taxon>Eukaryota</taxon>
        <taxon>Viridiplantae</taxon>
        <taxon>Streptophyta</taxon>
        <taxon>Embryophyta</taxon>
        <taxon>Tracheophyta</taxon>
        <taxon>Spermatophyta</taxon>
        <taxon>Magnoliopsida</taxon>
        <taxon>eudicotyledons</taxon>
        <taxon>Gunneridae</taxon>
        <taxon>Pentapetalae</taxon>
        <taxon>rosids</taxon>
        <taxon>fabids</taxon>
        <taxon>Rosales</taxon>
        <taxon>Rosaceae</taxon>
        <taxon>Amygdaloideae</taxon>
        <taxon>Maleae</taxon>
        <taxon>Malus</taxon>
    </lineage>
</organism>
<dbReference type="Proteomes" id="UP000290289">
    <property type="component" value="Chromosome 5"/>
</dbReference>
<evidence type="ECO:0000313" key="3">
    <source>
        <dbReference type="Proteomes" id="UP000290289"/>
    </source>
</evidence>
<proteinExistence type="predicted"/>
<comment type="caution">
    <text evidence="2">The sequence shown here is derived from an EMBL/GenBank/DDBJ whole genome shotgun (WGS) entry which is preliminary data.</text>
</comment>
<sequence length="141" mass="15584">MKYYWVNYTLPPQEKPLRAVITEVHEFAKASVREKKRDLSKAKALESVDLLPRFLSSGHTDKKSTSGERELEGAASSESAAGGVFGERKNINFLGVIVDLPTLAEQDKEDILKRGVPNKMLSKELPLTSTRTHQKAAAAFA</sequence>
<reference evidence="2 3" key="1">
    <citation type="submission" date="2018-10" db="EMBL/GenBank/DDBJ databases">
        <title>A high-quality apple genome assembly.</title>
        <authorList>
            <person name="Hu J."/>
        </authorList>
    </citation>
    <scope>NUCLEOTIDE SEQUENCE [LARGE SCALE GENOMIC DNA]</scope>
    <source>
        <strain evidence="3">cv. HFTH1</strain>
        <tissue evidence="2">Young leaf</tissue>
    </source>
</reference>
<dbReference type="STRING" id="3750.A0A498JXL6"/>
<dbReference type="EMBL" id="RDQH01000331">
    <property type="protein sequence ID" value="RXH99945.1"/>
    <property type="molecule type" value="Genomic_DNA"/>
</dbReference>
<name>A0A498JXL6_MALDO</name>
<gene>
    <name evidence="2" type="ORF">DVH24_030436</name>
</gene>
<protein>
    <submittedName>
        <fullName evidence="2">Uncharacterized protein</fullName>
    </submittedName>
</protein>
<evidence type="ECO:0000313" key="2">
    <source>
        <dbReference type="EMBL" id="RXH99945.1"/>
    </source>
</evidence>
<dbReference type="AlphaFoldDB" id="A0A498JXL6"/>
<accession>A0A498JXL6</accession>
<feature type="compositionally biased region" description="Basic and acidic residues" evidence="1">
    <location>
        <begin position="59"/>
        <end position="72"/>
    </location>
</feature>
<feature type="region of interest" description="Disordered" evidence="1">
    <location>
        <begin position="55"/>
        <end position="79"/>
    </location>
</feature>
<keyword evidence="3" id="KW-1185">Reference proteome</keyword>